<accession>A0ABR8Y5G8</accession>
<evidence type="ECO:0000313" key="6">
    <source>
        <dbReference type="Proteomes" id="UP000620874"/>
    </source>
</evidence>
<dbReference type="InterPro" id="IPR051158">
    <property type="entry name" value="Metallophosphoesterase_sf"/>
</dbReference>
<sequence>MIILRISLFFLILLLLPDWYIYRFHIKYCAKQWIRKLWWMPSICLLLALLVFVSFRDSFQHAFGIYLIVALCIAVPKMVFMLCDLLIYLCKKSVQCFIKKPMPLSIVHLYRLARICIPSSAALITCIYIVFGAAFGKEFFQVNKVTFISPDLPDAFNGYRILQLSDIHTGSWDDHGEALQRAVTLCNAQYPDLVAFTGDLVNSRADEMKPFMTILSQLHAKDGVYAVLGNHDYATYTHWDSEAERLANIDTLICREKQMGWEVLMNEHRILYRGNDSIAIAGVENSGNPPFPNRGNLPKALQHTDGMFKILLSHDPTHWKRNVLPETDVQLMLAGHTHDMQVNLFGFSFSKFVYPEHRGMYLENGRGLYVNVGLGFVMFPMRLGAWPEITVITLKNKQ</sequence>
<reference evidence="5 6" key="1">
    <citation type="submission" date="2020-08" db="EMBL/GenBank/DDBJ databases">
        <title>A Genomic Blueprint of the Chicken Gut Microbiome.</title>
        <authorList>
            <person name="Gilroy R."/>
            <person name="Ravi A."/>
            <person name="Getino M."/>
            <person name="Pursley I."/>
            <person name="Horton D.L."/>
            <person name="Alikhan N.-F."/>
            <person name="Baker D."/>
            <person name="Gharbi K."/>
            <person name="Hall N."/>
            <person name="Watson M."/>
            <person name="Adriaenssens E.M."/>
            <person name="Foster-Nyarko E."/>
            <person name="Jarju S."/>
            <person name="Secka A."/>
            <person name="Antonio M."/>
            <person name="Oren A."/>
            <person name="Chaudhuri R."/>
            <person name="La Ragione R.M."/>
            <person name="Hildebrand F."/>
            <person name="Pallen M.J."/>
        </authorList>
    </citation>
    <scope>NUCLEOTIDE SEQUENCE [LARGE SCALE GENOMIC DNA]</scope>
    <source>
        <strain evidence="5 6">Sa1CVN1</strain>
    </source>
</reference>
<dbReference type="Proteomes" id="UP000620874">
    <property type="component" value="Unassembled WGS sequence"/>
</dbReference>
<dbReference type="CDD" id="cd07385">
    <property type="entry name" value="MPP_YkuE_C"/>
    <property type="match status" value="1"/>
</dbReference>
<evidence type="ECO:0000256" key="2">
    <source>
        <dbReference type="ARBA" id="ARBA00022801"/>
    </source>
</evidence>
<dbReference type="InterPro" id="IPR029052">
    <property type="entry name" value="Metallo-depent_PP-like"/>
</dbReference>
<feature type="transmembrane region" description="Helical" evidence="3">
    <location>
        <begin position="61"/>
        <end position="90"/>
    </location>
</feature>
<feature type="transmembrane region" description="Helical" evidence="3">
    <location>
        <begin position="37"/>
        <end position="55"/>
    </location>
</feature>
<proteinExistence type="predicted"/>
<dbReference type="PANTHER" id="PTHR31302:SF31">
    <property type="entry name" value="PHOSPHODIESTERASE YAEI"/>
    <property type="match status" value="1"/>
</dbReference>
<feature type="domain" description="Calcineurin-like phosphoesterase" evidence="4">
    <location>
        <begin position="160"/>
        <end position="339"/>
    </location>
</feature>
<keyword evidence="2" id="KW-0378">Hydrolase</keyword>
<evidence type="ECO:0000259" key="4">
    <source>
        <dbReference type="Pfam" id="PF00149"/>
    </source>
</evidence>
<dbReference type="InterPro" id="IPR004843">
    <property type="entry name" value="Calcineurin-like_PHP"/>
</dbReference>
<name>A0ABR8Y5G8_9BACT</name>
<dbReference type="SUPFAM" id="SSF56300">
    <property type="entry name" value="Metallo-dependent phosphatases"/>
    <property type="match status" value="1"/>
</dbReference>
<comment type="caution">
    <text evidence="5">The sequence shown here is derived from an EMBL/GenBank/DDBJ whole genome shotgun (WGS) entry which is preliminary data.</text>
</comment>
<gene>
    <name evidence="5" type="ORF">H9625_03110</name>
</gene>
<dbReference type="PANTHER" id="PTHR31302">
    <property type="entry name" value="TRANSMEMBRANE PROTEIN WITH METALLOPHOSPHOESTERASE DOMAIN-RELATED"/>
    <property type="match status" value="1"/>
</dbReference>
<keyword evidence="3" id="KW-0812">Transmembrane</keyword>
<organism evidence="5 6">
    <name type="scientific">Phocaeicola intestinalis</name>
    <dbReference type="NCBI Taxonomy" id="2762212"/>
    <lineage>
        <taxon>Bacteria</taxon>
        <taxon>Pseudomonadati</taxon>
        <taxon>Bacteroidota</taxon>
        <taxon>Bacteroidia</taxon>
        <taxon>Bacteroidales</taxon>
        <taxon>Bacteroidaceae</taxon>
        <taxon>Phocaeicola</taxon>
    </lineage>
</organism>
<protein>
    <submittedName>
        <fullName evidence="5">Metallophosphoesterase</fullName>
    </submittedName>
</protein>
<keyword evidence="1" id="KW-0479">Metal-binding</keyword>
<keyword evidence="3" id="KW-0472">Membrane</keyword>
<dbReference type="Gene3D" id="3.60.21.10">
    <property type="match status" value="1"/>
</dbReference>
<dbReference type="EMBL" id="JACSPP010000005">
    <property type="protein sequence ID" value="MBD8039450.1"/>
    <property type="molecule type" value="Genomic_DNA"/>
</dbReference>
<keyword evidence="6" id="KW-1185">Reference proteome</keyword>
<evidence type="ECO:0000313" key="5">
    <source>
        <dbReference type="EMBL" id="MBD8039450.1"/>
    </source>
</evidence>
<feature type="transmembrane region" description="Helical" evidence="3">
    <location>
        <begin position="111"/>
        <end position="135"/>
    </location>
</feature>
<feature type="transmembrane region" description="Helical" evidence="3">
    <location>
        <begin position="6"/>
        <end position="25"/>
    </location>
</feature>
<evidence type="ECO:0000256" key="3">
    <source>
        <dbReference type="SAM" id="Phobius"/>
    </source>
</evidence>
<keyword evidence="3" id="KW-1133">Transmembrane helix</keyword>
<dbReference type="RefSeq" id="WP_087407210.1">
    <property type="nucleotide sequence ID" value="NZ_JACSPP010000005.1"/>
</dbReference>
<evidence type="ECO:0000256" key="1">
    <source>
        <dbReference type="ARBA" id="ARBA00022723"/>
    </source>
</evidence>
<dbReference type="Pfam" id="PF00149">
    <property type="entry name" value="Metallophos"/>
    <property type="match status" value="1"/>
</dbReference>